<dbReference type="AlphaFoldDB" id="M8DA73"/>
<dbReference type="EMBL" id="APBN01000018">
    <property type="protein sequence ID" value="EMT50268.1"/>
    <property type="molecule type" value="Genomic_DNA"/>
</dbReference>
<accession>M8DA73</accession>
<evidence type="ECO:0000313" key="1">
    <source>
        <dbReference type="EMBL" id="EMT50268.1"/>
    </source>
</evidence>
<dbReference type="STRING" id="1300222.I532_23361"/>
<evidence type="ECO:0000313" key="2">
    <source>
        <dbReference type="Proteomes" id="UP000012081"/>
    </source>
</evidence>
<comment type="caution">
    <text evidence="1">The sequence shown here is derived from an EMBL/GenBank/DDBJ whole genome shotgun (WGS) entry which is preliminary data.</text>
</comment>
<gene>
    <name evidence="1" type="ORF">I532_23361</name>
</gene>
<sequence length="94" mass="10933">MYREYTADFGSFSFFWSHQSSLDLVQNNIKAATSILIVSDEDNCYEIMLWFKYMGFSFKIKCDFVAVRSGTSRRSIIFGLSKLEKGTKEKRAML</sequence>
<proteinExistence type="predicted"/>
<dbReference type="Proteomes" id="UP000012081">
    <property type="component" value="Unassembled WGS sequence"/>
</dbReference>
<keyword evidence="2" id="KW-1185">Reference proteome</keyword>
<name>M8DA73_9BACL</name>
<organism evidence="1 2">
    <name type="scientific">Brevibacillus borstelensis AK1</name>
    <dbReference type="NCBI Taxonomy" id="1300222"/>
    <lineage>
        <taxon>Bacteria</taxon>
        <taxon>Bacillati</taxon>
        <taxon>Bacillota</taxon>
        <taxon>Bacilli</taxon>
        <taxon>Bacillales</taxon>
        <taxon>Paenibacillaceae</taxon>
        <taxon>Brevibacillus</taxon>
    </lineage>
</organism>
<reference evidence="1 2" key="1">
    <citation type="submission" date="2013-03" db="EMBL/GenBank/DDBJ databases">
        <title>Assembly of a new bacterial strain Brevibacillus borstelensis AK1.</title>
        <authorList>
            <person name="Rajan I."/>
            <person name="PoliReddy D."/>
            <person name="Sugumar T."/>
            <person name="Rathinam K."/>
            <person name="Alqarawi S."/>
            <person name="Khalil A.B."/>
            <person name="Sivakumar N."/>
        </authorList>
    </citation>
    <scope>NUCLEOTIDE SEQUENCE [LARGE SCALE GENOMIC DNA]</scope>
    <source>
        <strain evidence="1 2">AK1</strain>
    </source>
</reference>
<protein>
    <submittedName>
        <fullName evidence="1">Uncharacterized protein</fullName>
    </submittedName>
</protein>